<name>A0ABX0ZEJ8_9ACTN</name>
<dbReference type="InterPro" id="IPR033123">
    <property type="entry name" value="GH11_dom"/>
</dbReference>
<dbReference type="InterPro" id="IPR008965">
    <property type="entry name" value="CBM2/CBM3_carb-bd_dom_sf"/>
</dbReference>
<evidence type="ECO:0000256" key="3">
    <source>
        <dbReference type="ARBA" id="ARBA00012590"/>
    </source>
</evidence>
<feature type="active site" description="Nucleophile" evidence="10">
    <location>
        <position position="147"/>
    </location>
</feature>
<keyword evidence="4 10" id="KW-0858">Xylan degradation</keyword>
<evidence type="ECO:0000313" key="17">
    <source>
        <dbReference type="Proteomes" id="UP000734511"/>
    </source>
</evidence>
<evidence type="ECO:0000256" key="11">
    <source>
        <dbReference type="RuleBase" id="RU362015"/>
    </source>
</evidence>
<comment type="similarity">
    <text evidence="10 11">Belongs to the glycosyl hydrolase 11 (cellulase G) family.</text>
</comment>
<dbReference type="EMBL" id="JAATEJ010000001">
    <property type="protein sequence ID" value="NJP42115.1"/>
    <property type="molecule type" value="Genomic_DNA"/>
</dbReference>
<dbReference type="InterPro" id="IPR001919">
    <property type="entry name" value="CBD2"/>
</dbReference>
<evidence type="ECO:0000256" key="2">
    <source>
        <dbReference type="ARBA" id="ARBA00004851"/>
    </source>
</evidence>
<dbReference type="SMART" id="SM00637">
    <property type="entry name" value="CBD_II"/>
    <property type="match status" value="1"/>
</dbReference>
<evidence type="ECO:0000313" key="16">
    <source>
        <dbReference type="EMBL" id="NJP42115.1"/>
    </source>
</evidence>
<keyword evidence="9 10" id="KW-0624">Polysaccharide degradation</keyword>
<keyword evidence="6 10" id="KW-0378">Hydrolase</keyword>
<evidence type="ECO:0000256" key="4">
    <source>
        <dbReference type="ARBA" id="ARBA00022651"/>
    </source>
</evidence>
<comment type="caution">
    <text evidence="16">The sequence shown here is derived from an EMBL/GenBank/DDBJ whole genome shotgun (WGS) entry which is preliminary data.</text>
</comment>
<dbReference type="GO" id="GO:0016787">
    <property type="term" value="F:hydrolase activity"/>
    <property type="evidence" value="ECO:0007669"/>
    <property type="project" value="UniProtKB-KW"/>
</dbReference>
<dbReference type="InterPro" id="IPR013320">
    <property type="entry name" value="ConA-like_dom_sf"/>
</dbReference>
<keyword evidence="13" id="KW-1133">Transmembrane helix</keyword>
<evidence type="ECO:0000256" key="8">
    <source>
        <dbReference type="ARBA" id="ARBA00023295"/>
    </source>
</evidence>
<keyword evidence="17" id="KW-1185">Reference proteome</keyword>
<dbReference type="InterPro" id="IPR012291">
    <property type="entry name" value="CBM2_carb-bd_dom_sf"/>
</dbReference>
<organism evidence="16 17">
    <name type="scientific">Actinacidiphila epipremni</name>
    <dbReference type="NCBI Taxonomy" id="2053013"/>
    <lineage>
        <taxon>Bacteria</taxon>
        <taxon>Bacillati</taxon>
        <taxon>Actinomycetota</taxon>
        <taxon>Actinomycetes</taxon>
        <taxon>Kitasatosporales</taxon>
        <taxon>Streptomycetaceae</taxon>
        <taxon>Actinacidiphila</taxon>
    </lineage>
</organism>
<dbReference type="PROSITE" id="PS00776">
    <property type="entry name" value="GH11_1"/>
    <property type="match status" value="1"/>
</dbReference>
<evidence type="ECO:0000259" key="15">
    <source>
        <dbReference type="PROSITE" id="PS51761"/>
    </source>
</evidence>
<dbReference type="PANTHER" id="PTHR46828:SF2">
    <property type="entry name" value="ENDO-1,4-BETA-XYLANASE A-RELATED"/>
    <property type="match status" value="1"/>
</dbReference>
<dbReference type="PROSITE" id="PS51173">
    <property type="entry name" value="CBM2"/>
    <property type="match status" value="1"/>
</dbReference>
<keyword evidence="5" id="KW-0732">Signal</keyword>
<comment type="pathway">
    <text evidence="2 10 11">Glycan degradation; xylan degradation.</text>
</comment>
<protein>
    <recommendedName>
        <fullName evidence="3 10">Endo-1,4-beta-xylanase</fullName>
        <ecNumber evidence="3 10">3.2.1.8</ecNumber>
    </recommendedName>
</protein>
<evidence type="ECO:0000256" key="7">
    <source>
        <dbReference type="ARBA" id="ARBA00023277"/>
    </source>
</evidence>
<evidence type="ECO:0000256" key="5">
    <source>
        <dbReference type="ARBA" id="ARBA00022729"/>
    </source>
</evidence>
<dbReference type="EC" id="3.2.1.8" evidence="3 10"/>
<sequence>MSRCPHTRGQTPTQEDSPVNRPPAPTPAARRSRLRLLFSGLCATVLVGVAALVMPGTASADTTVNSNSTGTNNGYFYSFWSQNSGQASMTLGSGGQYSTTWNNVTNFVAGKGWNPGTTSPVTYSGSWNCNGNCYLSLYGWTTNPLIEYYIVENYGNYNPSSGATRLGSVSSDGSTYDLYRTQRVNQPSIEGTATFYQYWAVRQAKRTGGTITVSNIFNAWSQAGLNLGTPNYEILATEGYGSSGSSNITVGSGGGGGSTGGTTGGTNGGTTGGTNGGTTGGGSTGGSGGGSCTANVSAAENWSDRYNLNVSVSGSSNWTVTANVPSPEKVMATWNITASYPNAQTLTAKPNGNGNNWGLTIQKNGSTTWPTFSCKVG</sequence>
<keyword evidence="8 10" id="KW-0326">Glycosidase</keyword>
<dbReference type="InterPro" id="IPR001137">
    <property type="entry name" value="Glyco_hydro_11"/>
</dbReference>
<evidence type="ECO:0000256" key="13">
    <source>
        <dbReference type="SAM" id="Phobius"/>
    </source>
</evidence>
<dbReference type="SUPFAM" id="SSF49384">
    <property type="entry name" value="Carbohydrate-binding domain"/>
    <property type="match status" value="1"/>
</dbReference>
<keyword evidence="13" id="KW-0812">Transmembrane</keyword>
<keyword evidence="13" id="KW-0472">Membrane</keyword>
<dbReference type="InterPro" id="IPR033119">
    <property type="entry name" value="GH11_AS_2"/>
</dbReference>
<comment type="catalytic activity">
    <reaction evidence="1 10 11">
        <text>Endohydrolysis of (1-&gt;4)-beta-D-xylosidic linkages in xylans.</text>
        <dbReference type="EC" id="3.2.1.8"/>
    </reaction>
</comment>
<dbReference type="InterPro" id="IPR018208">
    <property type="entry name" value="GH11_AS_1"/>
</dbReference>
<dbReference type="PANTHER" id="PTHR46828">
    <property type="entry name" value="ENDO-1,4-BETA-XYLANASE A-RELATED"/>
    <property type="match status" value="1"/>
</dbReference>
<dbReference type="InterPro" id="IPR013319">
    <property type="entry name" value="GH11/12"/>
</dbReference>
<accession>A0ABX0ZEJ8</accession>
<evidence type="ECO:0000256" key="12">
    <source>
        <dbReference type="SAM" id="MobiDB-lite"/>
    </source>
</evidence>
<feature type="transmembrane region" description="Helical" evidence="13">
    <location>
        <begin position="36"/>
        <end position="58"/>
    </location>
</feature>
<feature type="region of interest" description="Disordered" evidence="12">
    <location>
        <begin position="247"/>
        <end position="292"/>
    </location>
</feature>
<dbReference type="Gene3D" id="2.60.40.290">
    <property type="match status" value="1"/>
</dbReference>
<feature type="compositionally biased region" description="Polar residues" evidence="12">
    <location>
        <begin position="8"/>
        <end position="17"/>
    </location>
</feature>
<gene>
    <name evidence="16" type="ORF">HCN08_01590</name>
</gene>
<feature type="region of interest" description="Disordered" evidence="12">
    <location>
        <begin position="1"/>
        <end position="28"/>
    </location>
</feature>
<feature type="compositionally biased region" description="Gly residues" evidence="12">
    <location>
        <begin position="251"/>
        <end position="291"/>
    </location>
</feature>
<proteinExistence type="inferred from homology"/>
<dbReference type="PROSITE" id="PS00777">
    <property type="entry name" value="GH11_2"/>
    <property type="match status" value="1"/>
</dbReference>
<keyword evidence="7 10" id="KW-0119">Carbohydrate metabolism</keyword>
<dbReference type="Pfam" id="PF00457">
    <property type="entry name" value="Glyco_hydro_11"/>
    <property type="match status" value="1"/>
</dbReference>
<evidence type="ECO:0000256" key="1">
    <source>
        <dbReference type="ARBA" id="ARBA00000681"/>
    </source>
</evidence>
<dbReference type="PROSITE" id="PS51761">
    <property type="entry name" value="GH11_3"/>
    <property type="match status" value="1"/>
</dbReference>
<feature type="active site" description="Proton donor" evidence="10">
    <location>
        <position position="238"/>
    </location>
</feature>
<reference evidence="16 17" key="1">
    <citation type="submission" date="2020-03" db="EMBL/GenBank/DDBJ databases">
        <title>WGS of actinomycetes isolated from Thailand.</title>
        <authorList>
            <person name="Thawai C."/>
        </authorList>
    </citation>
    <scope>NUCLEOTIDE SEQUENCE [LARGE SCALE GENOMIC DNA]</scope>
    <source>
        <strain evidence="16 17">PRB2-1</strain>
    </source>
</reference>
<feature type="domain" description="CBM2" evidence="14">
    <location>
        <begin position="285"/>
        <end position="377"/>
    </location>
</feature>
<evidence type="ECO:0000256" key="6">
    <source>
        <dbReference type="ARBA" id="ARBA00022801"/>
    </source>
</evidence>
<feature type="domain" description="GH11" evidence="15">
    <location>
        <begin position="63"/>
        <end position="251"/>
    </location>
</feature>
<evidence type="ECO:0000256" key="9">
    <source>
        <dbReference type="ARBA" id="ARBA00023326"/>
    </source>
</evidence>
<dbReference type="SUPFAM" id="SSF49899">
    <property type="entry name" value="Concanavalin A-like lectins/glucanases"/>
    <property type="match status" value="1"/>
</dbReference>
<dbReference type="PRINTS" id="PR00911">
    <property type="entry name" value="GLHYDRLASE11"/>
</dbReference>
<dbReference type="Gene3D" id="2.60.120.180">
    <property type="match status" value="1"/>
</dbReference>
<evidence type="ECO:0000256" key="10">
    <source>
        <dbReference type="PROSITE-ProRule" id="PRU01097"/>
    </source>
</evidence>
<dbReference type="Proteomes" id="UP000734511">
    <property type="component" value="Unassembled WGS sequence"/>
</dbReference>
<evidence type="ECO:0000259" key="14">
    <source>
        <dbReference type="PROSITE" id="PS51173"/>
    </source>
</evidence>